<keyword evidence="2" id="KW-1185">Reference proteome</keyword>
<evidence type="ECO:0000313" key="2">
    <source>
        <dbReference type="Proteomes" id="UP000664859"/>
    </source>
</evidence>
<name>A0A835ZFJ2_9STRA</name>
<dbReference type="AlphaFoldDB" id="A0A835ZFJ2"/>
<gene>
    <name evidence="1" type="ORF">JKP88DRAFT_230469</name>
</gene>
<comment type="caution">
    <text evidence="1">The sequence shown here is derived from an EMBL/GenBank/DDBJ whole genome shotgun (WGS) entry which is preliminary data.</text>
</comment>
<dbReference type="OrthoDB" id="523796at2759"/>
<reference evidence="1" key="1">
    <citation type="submission" date="2021-02" db="EMBL/GenBank/DDBJ databases">
        <title>First Annotated Genome of the Yellow-green Alga Tribonema minus.</title>
        <authorList>
            <person name="Mahan K.M."/>
        </authorList>
    </citation>
    <scope>NUCLEOTIDE SEQUENCE</scope>
    <source>
        <strain evidence="1">UTEX B ZZ1240</strain>
    </source>
</reference>
<proteinExistence type="predicted"/>
<sequence length="83" mass="9202">MGLLYTLGGGAAGLGLKWWTNSVRKVPLRRDPWEYVLYAAAGAALFRQIPIWEKNLTEQVNTKRAARNLPPINREGATTMFGG</sequence>
<organism evidence="1 2">
    <name type="scientific">Tribonema minus</name>
    <dbReference type="NCBI Taxonomy" id="303371"/>
    <lineage>
        <taxon>Eukaryota</taxon>
        <taxon>Sar</taxon>
        <taxon>Stramenopiles</taxon>
        <taxon>Ochrophyta</taxon>
        <taxon>PX clade</taxon>
        <taxon>Xanthophyceae</taxon>
        <taxon>Tribonematales</taxon>
        <taxon>Tribonemataceae</taxon>
        <taxon>Tribonema</taxon>
    </lineage>
</organism>
<protein>
    <submittedName>
        <fullName evidence="1">Uncharacterized protein</fullName>
    </submittedName>
</protein>
<accession>A0A835ZFJ2</accession>
<evidence type="ECO:0000313" key="1">
    <source>
        <dbReference type="EMBL" id="KAG5192118.1"/>
    </source>
</evidence>
<dbReference type="Proteomes" id="UP000664859">
    <property type="component" value="Unassembled WGS sequence"/>
</dbReference>
<dbReference type="EMBL" id="JAFCMP010000010">
    <property type="protein sequence ID" value="KAG5192118.1"/>
    <property type="molecule type" value="Genomic_DNA"/>
</dbReference>